<comment type="caution">
    <text evidence="2">The sequence shown here is derived from an EMBL/GenBank/DDBJ whole genome shotgun (WGS) entry which is preliminary data.</text>
</comment>
<evidence type="ECO:0000313" key="2">
    <source>
        <dbReference type="EMBL" id="GAA1964564.1"/>
    </source>
</evidence>
<accession>A0ABP5CJE3</accession>
<keyword evidence="1" id="KW-0472">Membrane</keyword>
<reference evidence="3" key="1">
    <citation type="journal article" date="2019" name="Int. J. Syst. Evol. Microbiol.">
        <title>The Global Catalogue of Microorganisms (GCM) 10K type strain sequencing project: providing services to taxonomists for standard genome sequencing and annotation.</title>
        <authorList>
            <consortium name="The Broad Institute Genomics Platform"/>
            <consortium name="The Broad Institute Genome Sequencing Center for Infectious Disease"/>
            <person name="Wu L."/>
            <person name="Ma J."/>
        </authorList>
    </citation>
    <scope>NUCLEOTIDE SEQUENCE [LARGE SCALE GENOMIC DNA]</scope>
    <source>
        <strain evidence="3">JCM 14545</strain>
    </source>
</reference>
<organism evidence="2 3">
    <name type="scientific">Amycolatopsis minnesotensis</name>
    <dbReference type="NCBI Taxonomy" id="337894"/>
    <lineage>
        <taxon>Bacteria</taxon>
        <taxon>Bacillati</taxon>
        <taxon>Actinomycetota</taxon>
        <taxon>Actinomycetes</taxon>
        <taxon>Pseudonocardiales</taxon>
        <taxon>Pseudonocardiaceae</taxon>
        <taxon>Amycolatopsis</taxon>
    </lineage>
</organism>
<evidence type="ECO:0008006" key="4">
    <source>
        <dbReference type="Google" id="ProtNLM"/>
    </source>
</evidence>
<sequence>MQSVRLGRIPWPTLFGYRTNMKRGTARAIDRSVVLLATLCLAGHSYHVPSARFWSSVLQNRSYLLLALLVVVAVFGALTPFESWRARSLSKRNVIMRRRILVTFGRILEIGNKIDPPLETGDLALHVWQRRRSLCHPVSGKLRRLSTYRMAAAPANRSFSPRKGVGAVGLCWEKDHEYTFDATEIAGKLITERDFIQHMVDRGAESVMNLTWQDFNRVKHRTALFAVPIRNGRNKFAGCLSVDASRGYQTLNQPALIEEMTKLGLDIASDDFECT</sequence>
<evidence type="ECO:0000313" key="3">
    <source>
        <dbReference type="Proteomes" id="UP001501116"/>
    </source>
</evidence>
<feature type="transmembrane region" description="Helical" evidence="1">
    <location>
        <begin position="61"/>
        <end position="81"/>
    </location>
</feature>
<proteinExistence type="predicted"/>
<dbReference type="EMBL" id="BAAANN010000015">
    <property type="protein sequence ID" value="GAA1964564.1"/>
    <property type="molecule type" value="Genomic_DNA"/>
</dbReference>
<keyword evidence="1" id="KW-1133">Transmembrane helix</keyword>
<evidence type="ECO:0000256" key="1">
    <source>
        <dbReference type="SAM" id="Phobius"/>
    </source>
</evidence>
<protein>
    <recommendedName>
        <fullName evidence="4">GAF domain-containing protein</fullName>
    </recommendedName>
</protein>
<keyword evidence="1" id="KW-0812">Transmembrane</keyword>
<keyword evidence="3" id="KW-1185">Reference proteome</keyword>
<name>A0ABP5CJE3_9PSEU</name>
<gene>
    <name evidence="2" type="ORF">GCM10009754_40530</name>
</gene>
<dbReference type="Proteomes" id="UP001501116">
    <property type="component" value="Unassembled WGS sequence"/>
</dbReference>